<proteinExistence type="predicted"/>
<accession>A0A2H9ZZW3</accession>
<organism evidence="1 2">
    <name type="scientific">Apostasia shenzhenica</name>
    <dbReference type="NCBI Taxonomy" id="1088818"/>
    <lineage>
        <taxon>Eukaryota</taxon>
        <taxon>Viridiplantae</taxon>
        <taxon>Streptophyta</taxon>
        <taxon>Embryophyta</taxon>
        <taxon>Tracheophyta</taxon>
        <taxon>Spermatophyta</taxon>
        <taxon>Magnoliopsida</taxon>
        <taxon>Liliopsida</taxon>
        <taxon>Asparagales</taxon>
        <taxon>Orchidaceae</taxon>
        <taxon>Apostasioideae</taxon>
        <taxon>Apostasia</taxon>
    </lineage>
</organism>
<dbReference type="Pfam" id="PF14009">
    <property type="entry name" value="PADRE"/>
    <property type="match status" value="1"/>
</dbReference>
<dbReference type="AlphaFoldDB" id="A0A2H9ZZW3"/>
<dbReference type="PANTHER" id="PTHR33413">
    <property type="entry name" value="EXPRESSED PROTEIN"/>
    <property type="match status" value="1"/>
</dbReference>
<dbReference type="InterPro" id="IPR025322">
    <property type="entry name" value="PADRE_dom"/>
</dbReference>
<reference evidence="1 2" key="1">
    <citation type="journal article" date="2017" name="Nature">
        <title>The Apostasia genome and the evolution of orchids.</title>
        <authorList>
            <person name="Zhang G.Q."/>
            <person name="Liu K.W."/>
            <person name="Li Z."/>
            <person name="Lohaus R."/>
            <person name="Hsiao Y.Y."/>
            <person name="Niu S.C."/>
            <person name="Wang J.Y."/>
            <person name="Lin Y.C."/>
            <person name="Xu Q."/>
            <person name="Chen L.J."/>
            <person name="Yoshida K."/>
            <person name="Fujiwara S."/>
            <person name="Wang Z.W."/>
            <person name="Zhang Y.Q."/>
            <person name="Mitsuda N."/>
            <person name="Wang M."/>
            <person name="Liu G.H."/>
            <person name="Pecoraro L."/>
            <person name="Huang H.X."/>
            <person name="Xiao X.J."/>
            <person name="Lin M."/>
            <person name="Wu X.Y."/>
            <person name="Wu W.L."/>
            <person name="Chen Y.Y."/>
            <person name="Chang S.B."/>
            <person name="Sakamoto S."/>
            <person name="Ohme-Takagi M."/>
            <person name="Yagi M."/>
            <person name="Zeng S.J."/>
            <person name="Shen C.Y."/>
            <person name="Yeh C.M."/>
            <person name="Luo Y.B."/>
            <person name="Tsai W.C."/>
            <person name="Van de Peer Y."/>
            <person name="Liu Z.J."/>
        </authorList>
    </citation>
    <scope>NUCLEOTIDE SEQUENCE [LARGE SCALE GENOMIC DNA]</scope>
    <source>
        <strain evidence="2">cv. Shenzhen</strain>
        <tissue evidence="1">Stem</tissue>
    </source>
</reference>
<sequence>MGNCQATDAAAAAIQLPDGRVERLYWPTSAEEVMKSHPGYYVALVTFSISGDGAASDVSSGDAPPVRFTRVRLLKHKEMLLIGQVYRLITSQGSPNELRF</sequence>
<name>A0A2H9ZZW3_9ASPA</name>
<protein>
    <submittedName>
        <fullName evidence="1">Uncharacterized protein</fullName>
    </submittedName>
</protein>
<keyword evidence="2" id="KW-1185">Reference proteome</keyword>
<dbReference type="STRING" id="1088818.A0A2H9ZZW3"/>
<dbReference type="Proteomes" id="UP000236161">
    <property type="component" value="Unassembled WGS sequence"/>
</dbReference>
<dbReference type="EMBL" id="KZ452102">
    <property type="protein sequence ID" value="PKA48845.1"/>
    <property type="molecule type" value="Genomic_DNA"/>
</dbReference>
<evidence type="ECO:0000313" key="1">
    <source>
        <dbReference type="EMBL" id="PKA48845.1"/>
    </source>
</evidence>
<evidence type="ECO:0000313" key="2">
    <source>
        <dbReference type="Proteomes" id="UP000236161"/>
    </source>
</evidence>
<dbReference type="OrthoDB" id="747498at2759"/>
<gene>
    <name evidence="1" type="ORF">AXF42_Ash016361</name>
</gene>
<dbReference type="PANTHER" id="PTHR33413:SF35">
    <property type="entry name" value="OS09G0381600 PROTEIN"/>
    <property type="match status" value="1"/>
</dbReference>